<dbReference type="PANTHER" id="PTHR11017">
    <property type="entry name" value="LEUCINE-RICH REPEAT-CONTAINING PROTEIN"/>
    <property type="match status" value="1"/>
</dbReference>
<evidence type="ECO:0000256" key="3">
    <source>
        <dbReference type="SAM" id="MobiDB-lite"/>
    </source>
</evidence>
<dbReference type="EMBL" id="KI517392">
    <property type="protein sequence ID" value="ESQ51025.1"/>
    <property type="molecule type" value="Genomic_DNA"/>
</dbReference>
<dbReference type="InterPro" id="IPR011713">
    <property type="entry name" value="Leu-rich_rpt_3"/>
</dbReference>
<name>V4LKJ0_EUTSA</name>
<dbReference type="KEGG" id="eus:EUTSA_v10023155mg"/>
<dbReference type="InterPro" id="IPR032675">
    <property type="entry name" value="LRR_dom_sf"/>
</dbReference>
<feature type="compositionally biased region" description="Polar residues" evidence="3">
    <location>
        <begin position="408"/>
        <end position="418"/>
    </location>
</feature>
<accession>V4LKJ0</accession>
<dbReference type="OMA" id="YLIVENC"/>
<sequence>MDYLPYLRLLHWDSYPRKSLPPTFQPERLVELYMPKSKLESLWGGIQPLVNLKKIDLGYSSNLKEIPNLSKATILETLTITSCTSLVEVPSSVSNLHKLRNLDASWCSNLQVIPTNINLASLGKVDMKFCSRLRNFPDISTNLETLNVSYTKIEDIGSRNLKTLTHVPESVTLLDLSNSDIKRIPDSVISLPWLRDLTLENCTKNNSLKANICASLKRVSFDFNNLFRVFTFNNCLKLDEEARIGIIKQKVDWFACLPGKEIPAEFTHKATGNSITMTFSLGGEEGFSASTRFKACFLLSTIEDYYKKSIRCERSKGRVQINIGYHFVPLSSPTSRSEHLFIFRAGPFDEENVSLEVDETIGEIVFEFSCRLLGDLKDYKECKVMECGVRISSEEIESCSSSEVGYSETENNNNNQSDEAVDTSRRI</sequence>
<evidence type="ECO:0000313" key="4">
    <source>
        <dbReference type="EMBL" id="ESQ51025.1"/>
    </source>
</evidence>
<feature type="region of interest" description="Disordered" evidence="3">
    <location>
        <begin position="402"/>
        <end position="427"/>
    </location>
</feature>
<dbReference type="GO" id="GO:0006952">
    <property type="term" value="P:defense response"/>
    <property type="evidence" value="ECO:0007669"/>
    <property type="project" value="InterPro"/>
</dbReference>
<evidence type="ECO:0000256" key="2">
    <source>
        <dbReference type="ARBA" id="ARBA00022737"/>
    </source>
</evidence>
<protein>
    <recommendedName>
        <fullName evidence="6">TIR domain-containing protein</fullName>
    </recommendedName>
</protein>
<keyword evidence="2" id="KW-0677">Repeat</keyword>
<gene>
    <name evidence="4" type="ORF">EUTSA_v10023155mg</name>
</gene>
<organism evidence="4 5">
    <name type="scientific">Eutrema salsugineum</name>
    <name type="common">Saltwater cress</name>
    <name type="synonym">Sisymbrium salsugineum</name>
    <dbReference type="NCBI Taxonomy" id="72664"/>
    <lineage>
        <taxon>Eukaryota</taxon>
        <taxon>Viridiplantae</taxon>
        <taxon>Streptophyta</taxon>
        <taxon>Embryophyta</taxon>
        <taxon>Tracheophyta</taxon>
        <taxon>Spermatophyta</taxon>
        <taxon>Magnoliopsida</taxon>
        <taxon>eudicotyledons</taxon>
        <taxon>Gunneridae</taxon>
        <taxon>Pentapetalae</taxon>
        <taxon>rosids</taxon>
        <taxon>malvids</taxon>
        <taxon>Brassicales</taxon>
        <taxon>Brassicaceae</taxon>
        <taxon>Eutremeae</taxon>
        <taxon>Eutrema</taxon>
    </lineage>
</organism>
<evidence type="ECO:0000256" key="1">
    <source>
        <dbReference type="ARBA" id="ARBA00022614"/>
    </source>
</evidence>
<reference evidence="4 5" key="1">
    <citation type="journal article" date="2013" name="Front. Plant Sci.">
        <title>The Reference Genome of the Halophytic Plant Eutrema salsugineum.</title>
        <authorList>
            <person name="Yang R."/>
            <person name="Jarvis D.E."/>
            <person name="Chen H."/>
            <person name="Beilstein M.A."/>
            <person name="Grimwood J."/>
            <person name="Jenkins J."/>
            <person name="Shu S."/>
            <person name="Prochnik S."/>
            <person name="Xin M."/>
            <person name="Ma C."/>
            <person name="Schmutz J."/>
            <person name="Wing R.A."/>
            <person name="Mitchell-Olds T."/>
            <person name="Schumaker K.S."/>
            <person name="Wang X."/>
        </authorList>
    </citation>
    <scope>NUCLEOTIDE SEQUENCE [LARGE SCALE GENOMIC DNA]</scope>
</reference>
<dbReference type="InterPro" id="IPR044974">
    <property type="entry name" value="Disease_R_plants"/>
</dbReference>
<evidence type="ECO:0008006" key="6">
    <source>
        <dbReference type="Google" id="ProtNLM"/>
    </source>
</evidence>
<dbReference type="Gene3D" id="3.80.10.10">
    <property type="entry name" value="Ribonuclease Inhibitor"/>
    <property type="match status" value="2"/>
</dbReference>
<feature type="non-terminal residue" evidence="4">
    <location>
        <position position="427"/>
    </location>
</feature>
<keyword evidence="1" id="KW-0433">Leucine-rich repeat</keyword>
<dbReference type="SUPFAM" id="SSF52058">
    <property type="entry name" value="L domain-like"/>
    <property type="match status" value="1"/>
</dbReference>
<dbReference type="AlphaFoldDB" id="V4LKJ0"/>
<proteinExistence type="predicted"/>
<evidence type="ECO:0000313" key="5">
    <source>
        <dbReference type="Proteomes" id="UP000030689"/>
    </source>
</evidence>
<dbReference type="PANTHER" id="PTHR11017:SF569">
    <property type="entry name" value="DISEASE RESISTANCE PROTEIN"/>
    <property type="match status" value="1"/>
</dbReference>
<dbReference type="Gramene" id="ESQ51025">
    <property type="protein sequence ID" value="ESQ51025"/>
    <property type="gene ID" value="EUTSA_v10023155mg"/>
</dbReference>
<dbReference type="Pfam" id="PF07725">
    <property type="entry name" value="LRR_3"/>
    <property type="match status" value="1"/>
</dbReference>
<keyword evidence="5" id="KW-1185">Reference proteome</keyword>
<dbReference type="Proteomes" id="UP000030689">
    <property type="component" value="Unassembled WGS sequence"/>
</dbReference>